<evidence type="ECO:0000313" key="1">
    <source>
        <dbReference type="EMBL" id="CAH6722935.1"/>
    </source>
</evidence>
<keyword evidence="1" id="KW-0012">Acyltransferase</keyword>
<sequence length="594" mass="68803">MVNIIQIPINHLSEVSGLDPANIRILTCSLLSYPFSAIFKRLPDQNYTLKNGYIVTISSFYIFGILELYSGLVSLLLAALGSYFITRYVTAKSMPWINFVFLMLYLSYHHVREQFFQVYDPTTIDITGALMVMVMKLSAFGWSVYDAKQPSDQLTSYTRSRIIPKHPNLLPYLGYCFFFASLLTGPAFDYADYDRFVHNTLFEDVPESRRPGKAKRRIPRSGKVATKRLLQGFSWAALFVILPNYVSPDHMFSKEYVSHGFIYRIFYMWIVGFFLRLKYYCIWTIAEGACILCGIGYNGYDSLRDKFKWDRVRNINPLVFETGQNVHVCLEAWNMNTNKWLKNFVYLRLARKGKKPGFKSTVATFATSAFWHGTRPGYYLTFLVGALLQTVGKIFRRNFRPIFIDKDGNKAKSKPVYDFVGYVINQLAFGFVVQPFNILDFKKSIYVWTTVYFWVPVGIFTVFFAFRGPYGKKVSKFIAQYHMSQDTTVRPKGFNRVESERVVKALSSYISKDRDLVYAPTLGLPSLDDLEKLDKEEISEELEELSQAWNSFKDDDGKDLKQAYGNFVNEINEIFNVHKEKMKESVEGVKEKRE</sequence>
<dbReference type="Proteomes" id="UP001152531">
    <property type="component" value="Unassembled WGS sequence"/>
</dbReference>
<reference evidence="1" key="1">
    <citation type="submission" date="2022-06" db="EMBL/GenBank/DDBJ databases">
        <authorList>
            <person name="Legras J.-L."/>
            <person name="Devillers H."/>
            <person name="Grondin C."/>
        </authorList>
    </citation>
    <scope>NUCLEOTIDE SEQUENCE</scope>
    <source>
        <strain evidence="1">CLIB 1444</strain>
    </source>
</reference>
<protein>
    <submittedName>
        <fullName evidence="1">Lysophospholipid acyltransferase</fullName>
    </submittedName>
</protein>
<dbReference type="EMBL" id="CALSDN010000012">
    <property type="protein sequence ID" value="CAH6722935.1"/>
    <property type="molecule type" value="Genomic_DNA"/>
</dbReference>
<comment type="caution">
    <text evidence="1">The sequence shown here is derived from an EMBL/GenBank/DDBJ whole genome shotgun (WGS) entry which is preliminary data.</text>
</comment>
<keyword evidence="1" id="KW-0808">Transferase</keyword>
<gene>
    <name evidence="1" type="ORF">CLIB1444_12S00562</name>
</gene>
<keyword evidence="2" id="KW-1185">Reference proteome</keyword>
<evidence type="ECO:0000313" key="2">
    <source>
        <dbReference type="Proteomes" id="UP001152531"/>
    </source>
</evidence>
<proteinExistence type="predicted"/>
<name>A0ACA9YDJ7_9ASCO</name>
<accession>A0ACA9YDJ7</accession>
<organism evidence="1 2">
    <name type="scientific">[Candida] jaroonii</name>
    <dbReference type="NCBI Taxonomy" id="467808"/>
    <lineage>
        <taxon>Eukaryota</taxon>
        <taxon>Fungi</taxon>
        <taxon>Dikarya</taxon>
        <taxon>Ascomycota</taxon>
        <taxon>Saccharomycotina</taxon>
        <taxon>Pichiomycetes</taxon>
        <taxon>Debaryomycetaceae</taxon>
        <taxon>Yamadazyma</taxon>
    </lineage>
</organism>